<reference evidence="6" key="1">
    <citation type="submission" date="2016-10" db="EMBL/GenBank/DDBJ databases">
        <authorList>
            <person name="Varghese N."/>
            <person name="Submissions S."/>
        </authorList>
    </citation>
    <scope>NUCLEOTIDE SEQUENCE [LARGE SCALE GENOMIC DNA]</scope>
    <source>
        <strain evidence="6">DSM 17038</strain>
    </source>
</reference>
<evidence type="ECO:0000313" key="5">
    <source>
        <dbReference type="EMBL" id="SFG02069.1"/>
    </source>
</evidence>
<evidence type="ECO:0000256" key="3">
    <source>
        <dbReference type="ARBA" id="ARBA00023014"/>
    </source>
</evidence>
<gene>
    <name evidence="5" type="ORF">SAMN05660649_00510</name>
</gene>
<dbReference type="SUPFAM" id="SSF54862">
    <property type="entry name" value="4Fe-4S ferredoxins"/>
    <property type="match status" value="1"/>
</dbReference>
<dbReference type="InterPro" id="IPR017896">
    <property type="entry name" value="4Fe4S_Fe-S-bd"/>
</dbReference>
<dbReference type="STRING" id="341036.SAMN05660649_00510"/>
<evidence type="ECO:0000256" key="1">
    <source>
        <dbReference type="ARBA" id="ARBA00022723"/>
    </source>
</evidence>
<dbReference type="Proteomes" id="UP000199337">
    <property type="component" value="Unassembled WGS sequence"/>
</dbReference>
<dbReference type="InterPro" id="IPR017900">
    <property type="entry name" value="4Fe4S_Fe_S_CS"/>
</dbReference>
<evidence type="ECO:0000256" key="2">
    <source>
        <dbReference type="ARBA" id="ARBA00023004"/>
    </source>
</evidence>
<dbReference type="EMBL" id="FOOX01000001">
    <property type="protein sequence ID" value="SFG02069.1"/>
    <property type="molecule type" value="Genomic_DNA"/>
</dbReference>
<dbReference type="GO" id="GO:0051536">
    <property type="term" value="F:iron-sulfur cluster binding"/>
    <property type="evidence" value="ECO:0007669"/>
    <property type="project" value="UniProtKB-KW"/>
</dbReference>
<evidence type="ECO:0000313" key="6">
    <source>
        <dbReference type="Proteomes" id="UP000199337"/>
    </source>
</evidence>
<protein>
    <submittedName>
        <fullName evidence="5">4Fe-4S binding domain-containing protein</fullName>
    </submittedName>
</protein>
<keyword evidence="3" id="KW-0411">Iron-sulfur</keyword>
<organism evidence="5 6">
    <name type="scientific">Desulfotruncus arcticus DSM 17038</name>
    <dbReference type="NCBI Taxonomy" id="1121424"/>
    <lineage>
        <taxon>Bacteria</taxon>
        <taxon>Bacillati</taxon>
        <taxon>Bacillota</taxon>
        <taxon>Clostridia</taxon>
        <taxon>Eubacteriales</taxon>
        <taxon>Desulfallaceae</taxon>
        <taxon>Desulfotruncus</taxon>
    </lineage>
</organism>
<dbReference type="OrthoDB" id="9810688at2"/>
<dbReference type="AlphaFoldDB" id="A0A1I2NGW0"/>
<accession>A0A1I2NGW0</accession>
<name>A0A1I2NGW0_9FIRM</name>
<keyword evidence="1" id="KW-0479">Metal-binding</keyword>
<feature type="domain" description="4Fe-4S ferredoxin-type" evidence="4">
    <location>
        <begin position="10"/>
        <end position="39"/>
    </location>
</feature>
<dbReference type="GO" id="GO:0046872">
    <property type="term" value="F:metal ion binding"/>
    <property type="evidence" value="ECO:0007669"/>
    <property type="project" value="UniProtKB-KW"/>
</dbReference>
<dbReference type="PROSITE" id="PS00198">
    <property type="entry name" value="4FE4S_FER_1"/>
    <property type="match status" value="1"/>
</dbReference>
<sequence length="72" mass="7764">MAEKKKTFKFNFILDSASCMACAACELECRDGGIYIDDNANYAINADSCTRCGRCFRACPAGAITRVNNPAA</sequence>
<keyword evidence="6" id="KW-1185">Reference proteome</keyword>
<dbReference type="RefSeq" id="WP_092468360.1">
    <property type="nucleotide sequence ID" value="NZ_FOOX01000001.1"/>
</dbReference>
<dbReference type="PROSITE" id="PS51379">
    <property type="entry name" value="4FE4S_FER_2"/>
    <property type="match status" value="2"/>
</dbReference>
<dbReference type="Gene3D" id="3.30.70.20">
    <property type="match status" value="1"/>
</dbReference>
<dbReference type="Pfam" id="PF00037">
    <property type="entry name" value="Fer4"/>
    <property type="match status" value="1"/>
</dbReference>
<proteinExistence type="predicted"/>
<feature type="domain" description="4Fe-4S ferredoxin-type" evidence="4">
    <location>
        <begin position="40"/>
        <end position="69"/>
    </location>
</feature>
<evidence type="ECO:0000259" key="4">
    <source>
        <dbReference type="PROSITE" id="PS51379"/>
    </source>
</evidence>
<keyword evidence="2" id="KW-0408">Iron</keyword>